<evidence type="ECO:0000256" key="7">
    <source>
        <dbReference type="ARBA" id="ARBA00022692"/>
    </source>
</evidence>
<evidence type="ECO:0000313" key="19">
    <source>
        <dbReference type="Proteomes" id="UP000618051"/>
    </source>
</evidence>
<dbReference type="GO" id="GO:0106245">
    <property type="term" value="F:L-serine-phosphatidylethanolamine phosphatidyltransferase activity"/>
    <property type="evidence" value="ECO:0007669"/>
    <property type="project" value="UniProtKB-UniRule"/>
</dbReference>
<evidence type="ECO:0000256" key="14">
    <source>
        <dbReference type="ARBA" id="ARBA00023686"/>
    </source>
</evidence>
<evidence type="ECO:0000256" key="10">
    <source>
        <dbReference type="ARBA" id="ARBA00023098"/>
    </source>
</evidence>
<feature type="transmembrane region" description="Helical" evidence="16">
    <location>
        <begin position="144"/>
        <end position="163"/>
    </location>
</feature>
<evidence type="ECO:0000256" key="9">
    <source>
        <dbReference type="ARBA" id="ARBA00022989"/>
    </source>
</evidence>
<keyword evidence="9 16" id="KW-1133">Transmembrane helix</keyword>
<feature type="transmembrane region" description="Helical" evidence="16">
    <location>
        <begin position="317"/>
        <end position="335"/>
    </location>
</feature>
<dbReference type="EMBL" id="JADDUC010000012">
    <property type="protein sequence ID" value="KAG0129382.1"/>
    <property type="molecule type" value="Genomic_DNA"/>
</dbReference>
<evidence type="ECO:0000256" key="11">
    <source>
        <dbReference type="ARBA" id="ARBA00023136"/>
    </source>
</evidence>
<keyword evidence="12 16" id="KW-0594">Phospholipid biosynthesis</keyword>
<dbReference type="Pfam" id="PF03034">
    <property type="entry name" value="PSS"/>
    <property type="match status" value="1"/>
</dbReference>
<comment type="catalytic activity">
    <reaction evidence="15">
        <text>a 1,2-diacyl-sn-glycero-3-phosphocholine + L-serine = a 1,2-diacyl-sn-glycero-3-phospho-L-serine + choline</text>
        <dbReference type="Rhea" id="RHEA:45088"/>
        <dbReference type="ChEBI" id="CHEBI:15354"/>
        <dbReference type="ChEBI" id="CHEBI:33384"/>
        <dbReference type="ChEBI" id="CHEBI:57262"/>
        <dbReference type="ChEBI" id="CHEBI:57643"/>
    </reaction>
    <physiologicalReaction direction="left-to-right" evidence="15">
        <dbReference type="Rhea" id="RHEA:45089"/>
    </physiologicalReaction>
</comment>
<evidence type="ECO:0000256" key="2">
    <source>
        <dbReference type="ARBA" id="ARBA00004916"/>
    </source>
</evidence>
<dbReference type="EC" id="2.7.8.29" evidence="16"/>
<evidence type="ECO:0000256" key="8">
    <source>
        <dbReference type="ARBA" id="ARBA00022824"/>
    </source>
</evidence>
<dbReference type="AlphaFoldDB" id="A0A835P0Q2"/>
<keyword evidence="7 16" id="KW-0812">Transmembrane</keyword>
<dbReference type="UniPathway" id="UPA00948"/>
<name>A0A835P0Q2_9PASS</name>
<feature type="transmembrane region" description="Helical" evidence="16">
    <location>
        <begin position="283"/>
        <end position="305"/>
    </location>
</feature>
<sequence length="966" mass="108286">MDRLWKIGSGVQPSLSPEATSRSESWRGYLWDTTIGLRRVTDLVASGMKLQGFVEAGEPAVLVERRGQPALKMGGGHTAKWSPSTGISGVAEQQKGAETRSLLEYAVNCHVITWERILSHFDIFAFGHFWGWAMKALLIRSYGLCWTISITWELTELFFMHLLPNFAECWWDQVILDILLCNGGGIWLGMVVCRFLEMRTYHWASFKRAKEIIGDIHTTTGKIKRAVLQFTPASWTYVRWFDPKSSFQRVAGVYLFMIIWQLTELNTFFLKHIFVFQASHPLSWGRILFIGIITAPTVRQYYAYLTDTQCKRVGTQCWVFGPLQLSCVYMVWFGMQNTTATEKRVKTPKLAVMVLTIVHQNIQSIVKVIHLEGGIDTPNQKYQMELARNKNVISHTAMERLELALQRLSINGSRTKHVPASSPAESKAPPSLQGLHFNISSSIRPTSSTGLTASAPPAYSHTNTFLCRAAAAFLGGPSQSHAWKAWDLLSRTALELAHPQHCRMSQPSCCSCSQLAARHMCKALKLNSGNMHGATRSDSKLKNVIPSGTALLSPQETPGICIFGKNDVVWPLDFTEAESEVSFCQTEYKTYQLLPTSLASATPSQEVINIIINSTEILAYIKKPLQFAIFAQMSVKAQEFLASSFPESVFLSHNGACSSCRTSNATGLILDLQGDTEATSTSDLPSSKEPSWVMGRAAACQPWAALTVPPSRTGFPAQLERRYQCTEPTVILAPFPAEIITKLLKLLCTSVVCEGEAPQAEECPTGETQWFSCSLEPYLGVWFWYQRVSEDYLCWINDEIQKRLRKAELPEGSDSWSVLLVGQSSQPEVRAPSLVLRSHNETILSHQLGFEKRSGDYPEDQPKILPLERSNENLTIDFIIFLKISSPQRLKDLEDLQVLAPDPSRALPISTLLVHEEPIWCHHLCLGKAFSSLVVDDILIFDRFCQEYIKQSVCVTPTRSRPLKIW</sequence>
<dbReference type="InterPro" id="IPR004277">
    <property type="entry name" value="PSS"/>
</dbReference>
<dbReference type="PANTHER" id="PTHR15362">
    <property type="entry name" value="PHOSPHATIDYLINOSITOL SYNTHASE"/>
    <property type="match status" value="1"/>
</dbReference>
<comment type="caution">
    <text evidence="16">Lacks conserved residue(s) required for the propagation of feature annotation.</text>
</comment>
<evidence type="ECO:0000256" key="12">
    <source>
        <dbReference type="ARBA" id="ARBA00023209"/>
    </source>
</evidence>
<keyword evidence="13 16" id="KW-1208">Phospholipid metabolism</keyword>
<evidence type="ECO:0000256" key="3">
    <source>
        <dbReference type="ARBA" id="ARBA00005189"/>
    </source>
</evidence>
<comment type="pathway">
    <text evidence="3">Lipid metabolism.</text>
</comment>
<reference evidence="18" key="3">
    <citation type="submission" date="2022-01" db="EMBL/GenBank/DDBJ databases">
        <authorList>
            <person name="Rubenstein D.R."/>
        </authorList>
    </citation>
    <scope>NUCLEOTIDE SEQUENCE</scope>
    <source>
        <strain evidence="18">SS15</strain>
        <tissue evidence="18">Liver</tissue>
    </source>
</reference>
<reference evidence="17" key="1">
    <citation type="submission" date="2020-10" db="EMBL/GenBank/DDBJ databases">
        <title>Feather gene expression reveals the developmental basis of iridescence in African starlings.</title>
        <authorList>
            <person name="Rubenstein D.R."/>
        </authorList>
    </citation>
    <scope>NUCLEOTIDE SEQUENCE</scope>
    <source>
        <strain evidence="17">SS15</strain>
        <tissue evidence="17">Liver</tissue>
    </source>
</reference>
<comment type="function">
    <text evidence="16">Catalyzes a base-exchange reaction in which the polar head group of phosphatidylethanolamine (PE) is replaced by L-serine.</text>
</comment>
<comment type="subcellular location">
    <subcellularLocation>
        <location evidence="1 16">Endoplasmic reticulum membrane</location>
        <topology evidence="1 16">Multi-pass membrane protein</topology>
    </subcellularLocation>
</comment>
<dbReference type="GO" id="GO:0005789">
    <property type="term" value="C:endoplasmic reticulum membrane"/>
    <property type="evidence" value="ECO:0007669"/>
    <property type="project" value="UniProtKB-SubCell"/>
</dbReference>
<comment type="pathway">
    <text evidence="2 16">Phospholipid metabolism; phosphatidylserine biosynthesis.</text>
</comment>
<comment type="catalytic activity">
    <reaction evidence="14">
        <text>a 1,2-diacyl-sn-glycero-3-phosphoethanolamine + L-serine = a 1,2-diacyl-sn-glycero-3-phospho-L-serine + ethanolamine</text>
        <dbReference type="Rhea" id="RHEA:27606"/>
        <dbReference type="ChEBI" id="CHEBI:33384"/>
        <dbReference type="ChEBI" id="CHEBI:57262"/>
        <dbReference type="ChEBI" id="CHEBI:57603"/>
        <dbReference type="ChEBI" id="CHEBI:64612"/>
        <dbReference type="EC" id="2.7.8.29"/>
    </reaction>
    <physiologicalReaction direction="left-to-right" evidence="14">
        <dbReference type="Rhea" id="RHEA:27607"/>
    </physiologicalReaction>
</comment>
<evidence type="ECO:0000256" key="16">
    <source>
        <dbReference type="RuleBase" id="RU368094"/>
    </source>
</evidence>
<evidence type="ECO:0000313" key="17">
    <source>
        <dbReference type="EMBL" id="KAG0129382.1"/>
    </source>
</evidence>
<dbReference type="OrthoDB" id="10265393at2759"/>
<evidence type="ECO:0000256" key="1">
    <source>
        <dbReference type="ARBA" id="ARBA00004477"/>
    </source>
</evidence>
<dbReference type="GO" id="GO:0006659">
    <property type="term" value="P:phosphatidylserine biosynthetic process"/>
    <property type="evidence" value="ECO:0007669"/>
    <property type="project" value="UniProtKB-UniRule"/>
</dbReference>
<evidence type="ECO:0000256" key="15">
    <source>
        <dbReference type="ARBA" id="ARBA00035991"/>
    </source>
</evidence>
<dbReference type="Proteomes" id="UP000618051">
    <property type="component" value="Unassembled WGS sequence"/>
</dbReference>
<comment type="caution">
    <text evidence="17">The sequence shown here is derived from an EMBL/GenBank/DDBJ whole genome shotgun (WGS) entry which is preliminary data.</text>
</comment>
<accession>A0A835P0Q2</accession>
<gene>
    <name evidence="18" type="ORF">IHE44_0001153</name>
    <name evidence="17" type="ORF">IHE44_000976</name>
</gene>
<keyword evidence="11 16" id="KW-0472">Membrane</keyword>
<evidence type="ECO:0000256" key="13">
    <source>
        <dbReference type="ARBA" id="ARBA00023264"/>
    </source>
</evidence>
<keyword evidence="6 16" id="KW-0808">Transferase</keyword>
<evidence type="ECO:0000313" key="18">
    <source>
        <dbReference type="EMBL" id="KAI1243525.1"/>
    </source>
</evidence>
<feature type="transmembrane region" description="Helical" evidence="16">
    <location>
        <begin position="175"/>
        <end position="196"/>
    </location>
</feature>
<dbReference type="EMBL" id="JADDUC020000001">
    <property type="protein sequence ID" value="KAI1243525.1"/>
    <property type="molecule type" value="Genomic_DNA"/>
</dbReference>
<evidence type="ECO:0000256" key="6">
    <source>
        <dbReference type="ARBA" id="ARBA00022679"/>
    </source>
</evidence>
<proteinExistence type="inferred from homology"/>
<protein>
    <recommendedName>
        <fullName evidence="16">Phosphatidylserine synthase</fullName>
        <ecNumber evidence="16">2.7.8.29</ecNumber>
    </recommendedName>
    <alternativeName>
        <fullName evidence="16">Serine-exchange enzyme</fullName>
    </alternativeName>
</protein>
<evidence type="ECO:0000256" key="5">
    <source>
        <dbReference type="ARBA" id="ARBA00022516"/>
    </source>
</evidence>
<keyword evidence="19" id="KW-1185">Reference proteome</keyword>
<keyword evidence="8 16" id="KW-0256">Endoplasmic reticulum</keyword>
<feature type="transmembrane region" description="Helical" evidence="16">
    <location>
        <begin position="246"/>
        <end position="263"/>
    </location>
</feature>
<keyword evidence="10 16" id="KW-0443">Lipid metabolism</keyword>
<reference evidence="18 19" key="2">
    <citation type="journal article" date="2021" name="J. Hered.">
        <title>Feather Gene Expression Elucidates the Developmental Basis of Plumage Iridescence in African Starlings.</title>
        <authorList>
            <person name="Rubenstein D.R."/>
            <person name="Corvelo A."/>
            <person name="MacManes M.D."/>
            <person name="Maia R."/>
            <person name="Narzisi G."/>
            <person name="Rousaki A."/>
            <person name="Vandenabeele P."/>
            <person name="Shawkey M.D."/>
            <person name="Solomon J."/>
        </authorList>
    </citation>
    <scope>NUCLEOTIDE SEQUENCE [LARGE SCALE GENOMIC DNA]</scope>
    <source>
        <strain evidence="18">SS15</strain>
    </source>
</reference>
<keyword evidence="5 16" id="KW-0444">Lipid biosynthesis</keyword>
<comment type="similarity">
    <text evidence="4 16">Belongs to the phosphatidyl serine synthase family.</text>
</comment>
<organism evidence="17">
    <name type="scientific">Lamprotornis superbus</name>
    <dbReference type="NCBI Taxonomy" id="245042"/>
    <lineage>
        <taxon>Eukaryota</taxon>
        <taxon>Metazoa</taxon>
        <taxon>Chordata</taxon>
        <taxon>Craniata</taxon>
        <taxon>Vertebrata</taxon>
        <taxon>Euteleostomi</taxon>
        <taxon>Archelosauria</taxon>
        <taxon>Archosauria</taxon>
        <taxon>Dinosauria</taxon>
        <taxon>Saurischia</taxon>
        <taxon>Theropoda</taxon>
        <taxon>Coelurosauria</taxon>
        <taxon>Aves</taxon>
        <taxon>Neognathae</taxon>
        <taxon>Neoaves</taxon>
        <taxon>Telluraves</taxon>
        <taxon>Australaves</taxon>
        <taxon>Passeriformes</taxon>
        <taxon>Sturnidae</taxon>
        <taxon>Lamprotornis</taxon>
    </lineage>
</organism>
<dbReference type="PANTHER" id="PTHR15362:SF15">
    <property type="entry name" value="PHOSPHATIDYLSERINE SYNTHASE 1"/>
    <property type="match status" value="1"/>
</dbReference>
<evidence type="ECO:0000256" key="4">
    <source>
        <dbReference type="ARBA" id="ARBA00008671"/>
    </source>
</evidence>